<reference evidence="1 2" key="1">
    <citation type="journal article" date="2019" name="Nat. Med.">
        <title>A library of human gut bacterial isolates paired with longitudinal multiomics data enables mechanistic microbiome research.</title>
        <authorList>
            <person name="Poyet M."/>
            <person name="Groussin M."/>
            <person name="Gibbons S.M."/>
            <person name="Avila-Pacheco J."/>
            <person name="Jiang X."/>
            <person name="Kearney S.M."/>
            <person name="Perrotta A.R."/>
            <person name="Berdy B."/>
            <person name="Zhao S."/>
            <person name="Lieberman T.D."/>
            <person name="Swanson P.K."/>
            <person name="Smith M."/>
            <person name="Roesemann S."/>
            <person name="Alexander J.E."/>
            <person name="Rich S.A."/>
            <person name="Livny J."/>
            <person name="Vlamakis H."/>
            <person name="Clish C."/>
            <person name="Bullock K."/>
            <person name="Deik A."/>
            <person name="Scott J."/>
            <person name="Pierce K.A."/>
            <person name="Xavier R.J."/>
            <person name="Alm E.J."/>
        </authorList>
    </citation>
    <scope>NUCLEOTIDE SEQUENCE [LARGE SCALE GENOMIC DNA]</scope>
    <source>
        <strain evidence="1 2">BIOML-A7</strain>
    </source>
</reference>
<evidence type="ECO:0000313" key="2">
    <source>
        <dbReference type="Proteomes" id="UP000436803"/>
    </source>
</evidence>
<accession>A0A642KRA9</accession>
<dbReference type="Proteomes" id="UP000436803">
    <property type="component" value="Unassembled WGS sequence"/>
</dbReference>
<proteinExistence type="predicted"/>
<evidence type="ECO:0000313" key="1">
    <source>
        <dbReference type="EMBL" id="KAA5175345.1"/>
    </source>
</evidence>
<name>A0A642KRA9_BACFG</name>
<organism evidence="1 2">
    <name type="scientific">Bacteroides fragilis</name>
    <dbReference type="NCBI Taxonomy" id="817"/>
    <lineage>
        <taxon>Bacteria</taxon>
        <taxon>Pseudomonadati</taxon>
        <taxon>Bacteroidota</taxon>
        <taxon>Bacteroidia</taxon>
        <taxon>Bacteroidales</taxon>
        <taxon>Bacteroidaceae</taxon>
        <taxon>Bacteroides</taxon>
    </lineage>
</organism>
<gene>
    <name evidence="1" type="ORF">F2Z29_07960</name>
</gene>
<comment type="caution">
    <text evidence="1">The sequence shown here is derived from an EMBL/GenBank/DDBJ whole genome shotgun (WGS) entry which is preliminary data.</text>
</comment>
<dbReference type="AlphaFoldDB" id="A0A642KRA9"/>
<dbReference type="EMBL" id="VWAW01000005">
    <property type="protein sequence ID" value="KAA5175345.1"/>
    <property type="molecule type" value="Genomic_DNA"/>
</dbReference>
<protein>
    <submittedName>
        <fullName evidence="1">Uncharacterized protein</fullName>
    </submittedName>
</protein>
<sequence>MEIAPYKVRLMQKEFPNLLYHSTMVTYILHINKRKVQQLQRFMIQLPFQPGRRRQSVDVSFSSFPARR</sequence>